<dbReference type="SUPFAM" id="SSF51621">
    <property type="entry name" value="Phosphoenolpyruvate/pyruvate domain"/>
    <property type="match status" value="1"/>
</dbReference>
<evidence type="ECO:0000313" key="5">
    <source>
        <dbReference type="EMBL" id="MBC5725821.1"/>
    </source>
</evidence>
<dbReference type="InterPro" id="IPR005000">
    <property type="entry name" value="Aldolase/citrate-lyase_domain"/>
</dbReference>
<dbReference type="InterPro" id="IPR050251">
    <property type="entry name" value="HpcH-HpaI_aldolase"/>
</dbReference>
<dbReference type="PANTHER" id="PTHR30502">
    <property type="entry name" value="2-KETO-3-DEOXY-L-RHAMNONATE ALDOLASE"/>
    <property type="match status" value="1"/>
</dbReference>
<dbReference type="GO" id="GO:0005737">
    <property type="term" value="C:cytoplasm"/>
    <property type="evidence" value="ECO:0007669"/>
    <property type="project" value="TreeGrafter"/>
</dbReference>
<organism evidence="5 6">
    <name type="scientific">Agathobaculum faecis</name>
    <dbReference type="NCBI Taxonomy" id="2763013"/>
    <lineage>
        <taxon>Bacteria</taxon>
        <taxon>Bacillati</taxon>
        <taxon>Bacillota</taxon>
        <taxon>Clostridia</taxon>
        <taxon>Eubacteriales</taxon>
        <taxon>Butyricicoccaceae</taxon>
        <taxon>Agathobaculum</taxon>
    </lineage>
</organism>
<dbReference type="Pfam" id="PF03328">
    <property type="entry name" value="HpcH_HpaI"/>
    <property type="match status" value="1"/>
</dbReference>
<dbReference type="PANTHER" id="PTHR30502:SF0">
    <property type="entry name" value="PHOSPHOENOLPYRUVATE CARBOXYLASE FAMILY PROTEIN"/>
    <property type="match status" value="1"/>
</dbReference>
<keyword evidence="2" id="KW-0479">Metal-binding</keyword>
<evidence type="ECO:0000256" key="3">
    <source>
        <dbReference type="ARBA" id="ARBA00023239"/>
    </source>
</evidence>
<sequence length="267" mass="29246">MFNLQKITDKIAAGKVPVGSHVGFDSPFLTEALAGCGFDFIWIDAEHSAIDKKDIQNHLLACRAAGVAGIVRVPWNDHVFIKSVLDMGADGIIVPMVRSLEEARTAAAATHYPPNGVRGMGTRRAVNYSMWDKAEYTANEDKHIWTIVQIEHVDVVKDLEAIAALPGISGFVIGPNDYAMSMNTQEHRYTAASPEAKSEFDRIGEILRKTGKPFGVSGAYSEQFVKDWLGRGANWLCMNFDFNYIVNGGKAVLKGTHETLDALGQAY</sequence>
<dbReference type="InterPro" id="IPR015813">
    <property type="entry name" value="Pyrv/PenolPyrv_kinase-like_dom"/>
</dbReference>
<evidence type="ECO:0000256" key="1">
    <source>
        <dbReference type="ARBA" id="ARBA00005568"/>
    </source>
</evidence>
<feature type="domain" description="HpcH/HpaI aldolase/citrate lyase" evidence="4">
    <location>
        <begin position="24"/>
        <end position="188"/>
    </location>
</feature>
<dbReference type="RefSeq" id="WP_107631567.1">
    <property type="nucleotide sequence ID" value="NZ_JACOPL010000008.1"/>
</dbReference>
<evidence type="ECO:0000256" key="2">
    <source>
        <dbReference type="ARBA" id="ARBA00022723"/>
    </source>
</evidence>
<dbReference type="EMBL" id="JACOPL010000008">
    <property type="protein sequence ID" value="MBC5725821.1"/>
    <property type="molecule type" value="Genomic_DNA"/>
</dbReference>
<evidence type="ECO:0000313" key="6">
    <source>
        <dbReference type="Proteomes" id="UP000606499"/>
    </source>
</evidence>
<dbReference type="InterPro" id="IPR040442">
    <property type="entry name" value="Pyrv_kinase-like_dom_sf"/>
</dbReference>
<comment type="caution">
    <text evidence="5">The sequence shown here is derived from an EMBL/GenBank/DDBJ whole genome shotgun (WGS) entry which is preliminary data.</text>
</comment>
<dbReference type="GO" id="GO:0016832">
    <property type="term" value="F:aldehyde-lyase activity"/>
    <property type="evidence" value="ECO:0007669"/>
    <property type="project" value="TreeGrafter"/>
</dbReference>
<dbReference type="Gene3D" id="3.20.20.60">
    <property type="entry name" value="Phosphoenolpyruvate-binding domains"/>
    <property type="match status" value="1"/>
</dbReference>
<keyword evidence="3" id="KW-0456">Lyase</keyword>
<proteinExistence type="inferred from homology"/>
<dbReference type="GO" id="GO:0046872">
    <property type="term" value="F:metal ion binding"/>
    <property type="evidence" value="ECO:0007669"/>
    <property type="project" value="UniProtKB-KW"/>
</dbReference>
<keyword evidence="6" id="KW-1185">Reference proteome</keyword>
<reference evidence="5" key="1">
    <citation type="submission" date="2020-08" db="EMBL/GenBank/DDBJ databases">
        <title>Genome public.</title>
        <authorList>
            <person name="Liu C."/>
            <person name="Sun Q."/>
        </authorList>
    </citation>
    <scope>NUCLEOTIDE SEQUENCE</scope>
    <source>
        <strain evidence="5">NSJ-28</strain>
    </source>
</reference>
<gene>
    <name evidence="5" type="ORF">H8S45_10185</name>
</gene>
<dbReference type="Proteomes" id="UP000606499">
    <property type="component" value="Unassembled WGS sequence"/>
</dbReference>
<protein>
    <submittedName>
        <fullName evidence="5">4-hydroxy-3-methylbut-2-en-1-yl diphosphate synthase</fullName>
    </submittedName>
</protein>
<comment type="similarity">
    <text evidence="1">Belongs to the HpcH/HpaI aldolase family.</text>
</comment>
<dbReference type="AlphaFoldDB" id="A0A923RX17"/>
<name>A0A923RX17_9FIRM</name>
<evidence type="ECO:0000259" key="4">
    <source>
        <dbReference type="Pfam" id="PF03328"/>
    </source>
</evidence>
<accession>A0A923RX17</accession>